<dbReference type="AlphaFoldDB" id="B9TH90"/>
<evidence type="ECO:0000259" key="4">
    <source>
        <dbReference type="PROSITE" id="PS50110"/>
    </source>
</evidence>
<dbReference type="GO" id="GO:0005829">
    <property type="term" value="C:cytosol"/>
    <property type="evidence" value="ECO:0000318"/>
    <property type="project" value="GO_Central"/>
</dbReference>
<sequence>ARGREFSAVVRDRLSVTPLAVLIADDELATRLWLREIVVLLGHTVIEAGDGDAAVAAFEKNQPDLVLMDMTMPVLDGLQAAEAIRALCGSRWVPIIMISADGKEDALVRALAAGCDDYLLKPVNPQILAAKISAFRRVADLQGELDRQREELQTYRDYAEEELSLTEHIMARLVRRDVPQSSRLSVWSES</sequence>
<dbReference type="GO" id="GO:0032993">
    <property type="term" value="C:protein-DNA complex"/>
    <property type="evidence" value="ECO:0000318"/>
    <property type="project" value="GO_Central"/>
</dbReference>
<feature type="domain" description="Response regulatory" evidence="4">
    <location>
        <begin position="20"/>
        <end position="136"/>
    </location>
</feature>
<dbReference type="Pfam" id="PF00072">
    <property type="entry name" value="Response_reg"/>
    <property type="match status" value="1"/>
</dbReference>
<dbReference type="CDD" id="cd17546">
    <property type="entry name" value="REC_hyHK_CKI1_RcsC-like"/>
    <property type="match status" value="1"/>
</dbReference>
<dbReference type="InterPro" id="IPR001789">
    <property type="entry name" value="Sig_transdc_resp-reg_receiver"/>
</dbReference>
<feature type="non-terminal residue" evidence="5">
    <location>
        <position position="1"/>
    </location>
</feature>
<feature type="modified residue" description="4-aspartylphosphate" evidence="3">
    <location>
        <position position="69"/>
    </location>
</feature>
<dbReference type="PANTHER" id="PTHR45339">
    <property type="entry name" value="HYBRID SIGNAL TRANSDUCTION HISTIDINE KINASE J"/>
    <property type="match status" value="1"/>
</dbReference>
<name>B9TH90_RICCO</name>
<organism evidence="5 6">
    <name type="scientific">Ricinus communis</name>
    <name type="common">Castor bean</name>
    <dbReference type="NCBI Taxonomy" id="3988"/>
    <lineage>
        <taxon>Eukaryota</taxon>
        <taxon>Viridiplantae</taxon>
        <taxon>Streptophyta</taxon>
        <taxon>Embryophyta</taxon>
        <taxon>Tracheophyta</taxon>
        <taxon>Spermatophyta</taxon>
        <taxon>Magnoliopsida</taxon>
        <taxon>eudicotyledons</taxon>
        <taxon>Gunneridae</taxon>
        <taxon>Pentapetalae</taxon>
        <taxon>rosids</taxon>
        <taxon>fabids</taxon>
        <taxon>Malpighiales</taxon>
        <taxon>Euphorbiaceae</taxon>
        <taxon>Acalyphoideae</taxon>
        <taxon>Acalypheae</taxon>
        <taxon>Ricinus</taxon>
    </lineage>
</organism>
<dbReference type="InParanoid" id="B9TH90"/>
<dbReference type="InterPro" id="IPR011006">
    <property type="entry name" value="CheY-like_superfamily"/>
</dbReference>
<proteinExistence type="predicted"/>
<dbReference type="SUPFAM" id="SSF52172">
    <property type="entry name" value="CheY-like"/>
    <property type="match status" value="1"/>
</dbReference>
<accession>B9TH90</accession>
<keyword evidence="2" id="KW-0902">Two-component regulatory system</keyword>
<dbReference type="PANTHER" id="PTHR45339:SF1">
    <property type="entry name" value="HYBRID SIGNAL TRANSDUCTION HISTIDINE KINASE J"/>
    <property type="match status" value="1"/>
</dbReference>
<dbReference type="PROSITE" id="PS50110">
    <property type="entry name" value="RESPONSE_REGULATORY"/>
    <property type="match status" value="1"/>
</dbReference>
<dbReference type="Proteomes" id="UP000008311">
    <property type="component" value="Unassembled WGS sequence"/>
</dbReference>
<keyword evidence="5" id="KW-0418">Kinase</keyword>
<gene>
    <name evidence="5" type="ORF">RCOM_1819580</name>
</gene>
<dbReference type="GO" id="GO:0006355">
    <property type="term" value="P:regulation of DNA-templated transcription"/>
    <property type="evidence" value="ECO:0000318"/>
    <property type="project" value="GO_Central"/>
</dbReference>
<dbReference type="SMART" id="SM00448">
    <property type="entry name" value="REC"/>
    <property type="match status" value="1"/>
</dbReference>
<evidence type="ECO:0000256" key="3">
    <source>
        <dbReference type="PROSITE-ProRule" id="PRU00169"/>
    </source>
</evidence>
<evidence type="ECO:0000313" key="6">
    <source>
        <dbReference type="Proteomes" id="UP000008311"/>
    </source>
</evidence>
<dbReference type="Gene3D" id="3.40.50.2300">
    <property type="match status" value="1"/>
</dbReference>
<dbReference type="EMBL" id="EQ981319">
    <property type="protein sequence ID" value="EEF24774.1"/>
    <property type="molecule type" value="Genomic_DNA"/>
</dbReference>
<evidence type="ECO:0000313" key="5">
    <source>
        <dbReference type="EMBL" id="EEF24774.1"/>
    </source>
</evidence>
<dbReference type="GO" id="GO:0000156">
    <property type="term" value="F:phosphorelay response regulator activity"/>
    <property type="evidence" value="ECO:0000318"/>
    <property type="project" value="GO_Central"/>
</dbReference>
<dbReference type="GO" id="GO:0000976">
    <property type="term" value="F:transcription cis-regulatory region binding"/>
    <property type="evidence" value="ECO:0000318"/>
    <property type="project" value="GO_Central"/>
</dbReference>
<evidence type="ECO:0000256" key="2">
    <source>
        <dbReference type="ARBA" id="ARBA00023012"/>
    </source>
</evidence>
<dbReference type="GO" id="GO:0016301">
    <property type="term" value="F:kinase activity"/>
    <property type="evidence" value="ECO:0007669"/>
    <property type="project" value="UniProtKB-KW"/>
</dbReference>
<protein>
    <submittedName>
        <fullName evidence="5">Two component sensor and regulator histidine kinase bacteria, putative</fullName>
    </submittedName>
</protein>
<feature type="non-terminal residue" evidence="5">
    <location>
        <position position="190"/>
    </location>
</feature>
<dbReference type="STRING" id="3988.B9TH90"/>
<reference evidence="6" key="1">
    <citation type="journal article" date="2010" name="Nat. Biotechnol.">
        <title>Draft genome sequence of the oilseed species Ricinus communis.</title>
        <authorList>
            <person name="Chan A.P."/>
            <person name="Crabtree J."/>
            <person name="Zhao Q."/>
            <person name="Lorenzi H."/>
            <person name="Orvis J."/>
            <person name="Puiu D."/>
            <person name="Melake-Berhan A."/>
            <person name="Jones K.M."/>
            <person name="Redman J."/>
            <person name="Chen G."/>
            <person name="Cahoon E.B."/>
            <person name="Gedil M."/>
            <person name="Stanke M."/>
            <person name="Haas B.J."/>
            <person name="Wortman J.R."/>
            <person name="Fraser-Liggett C.M."/>
            <person name="Ravel J."/>
            <person name="Rabinowicz P.D."/>
        </authorList>
    </citation>
    <scope>NUCLEOTIDE SEQUENCE [LARGE SCALE GENOMIC DNA]</scope>
    <source>
        <strain evidence="6">cv. Hale</strain>
    </source>
</reference>
<evidence type="ECO:0000256" key="1">
    <source>
        <dbReference type="ARBA" id="ARBA00022553"/>
    </source>
</evidence>
<keyword evidence="1 3" id="KW-0597">Phosphoprotein</keyword>
<keyword evidence="5" id="KW-0808">Transferase</keyword>
<keyword evidence="6" id="KW-1185">Reference proteome</keyword>